<organism evidence="2 3">
    <name type="scientific">Pedobacter cryoconitis</name>
    <dbReference type="NCBI Taxonomy" id="188932"/>
    <lineage>
        <taxon>Bacteria</taxon>
        <taxon>Pseudomonadati</taxon>
        <taxon>Bacteroidota</taxon>
        <taxon>Sphingobacteriia</taxon>
        <taxon>Sphingobacteriales</taxon>
        <taxon>Sphingobacteriaceae</taxon>
        <taxon>Pedobacter</taxon>
    </lineage>
</organism>
<keyword evidence="1" id="KW-1133">Transmembrane helix</keyword>
<keyword evidence="1" id="KW-0812">Transmembrane</keyword>
<keyword evidence="1" id="KW-0472">Membrane</keyword>
<dbReference type="OrthoDB" id="1496262at2"/>
<dbReference type="KEGG" id="pcm:AY601_2846"/>
<keyword evidence="3" id="KW-1185">Reference proteome</keyword>
<gene>
    <name evidence="2" type="ORF">AY601_2846</name>
</gene>
<evidence type="ECO:0000313" key="3">
    <source>
        <dbReference type="Proteomes" id="UP000071561"/>
    </source>
</evidence>
<feature type="transmembrane region" description="Helical" evidence="1">
    <location>
        <begin position="82"/>
        <end position="108"/>
    </location>
</feature>
<dbReference type="EMBL" id="CP014504">
    <property type="protein sequence ID" value="AMP99724.1"/>
    <property type="molecule type" value="Genomic_DNA"/>
</dbReference>
<dbReference type="PATRIC" id="fig|188932.3.peg.2967"/>
<sequence>MNKKHFIKTVAMIVVAIAGTKLIQVFPWWTFVIPIFIIGIFISLKKWVVPCFAVGFITGFLIWVFANLYFHFSSDRLLAIRFGAVYTSYALLFSGIIGGLMSGLSLYIGKLMVIDNKSGFKL</sequence>
<dbReference type="AlphaFoldDB" id="A0A127VEI6"/>
<evidence type="ECO:0000313" key="2">
    <source>
        <dbReference type="EMBL" id="AMP99724.1"/>
    </source>
</evidence>
<protein>
    <submittedName>
        <fullName evidence="2">Uncharacterized protein</fullName>
    </submittedName>
</protein>
<name>A0A127VEI6_9SPHI</name>
<feature type="transmembrane region" description="Helical" evidence="1">
    <location>
        <begin position="12"/>
        <end position="41"/>
    </location>
</feature>
<proteinExistence type="predicted"/>
<dbReference type="Proteomes" id="UP000071561">
    <property type="component" value="Chromosome"/>
</dbReference>
<reference evidence="2 3" key="1">
    <citation type="submission" date="2016-03" db="EMBL/GenBank/DDBJ databases">
        <title>Complete genome sequence of Pedobacter cryoconitis PAMC 27485.</title>
        <authorList>
            <person name="Lee J."/>
            <person name="Kim O.-S."/>
        </authorList>
    </citation>
    <scope>NUCLEOTIDE SEQUENCE [LARGE SCALE GENOMIC DNA]</scope>
    <source>
        <strain evidence="2 3">PAMC 27485</strain>
    </source>
</reference>
<evidence type="ECO:0000256" key="1">
    <source>
        <dbReference type="SAM" id="Phobius"/>
    </source>
</evidence>
<feature type="transmembrane region" description="Helical" evidence="1">
    <location>
        <begin position="47"/>
        <end position="70"/>
    </location>
</feature>
<dbReference type="RefSeq" id="WP_068402140.1">
    <property type="nucleotide sequence ID" value="NZ_CP014504.1"/>
</dbReference>
<accession>A0A127VEI6</accession>